<reference evidence="9 10" key="1">
    <citation type="submission" date="2022-04" db="EMBL/GenBank/DDBJ databases">
        <title>Leucobacter sp. isolated from rhizosphere of garlic.</title>
        <authorList>
            <person name="Won M."/>
            <person name="Lee C.-M."/>
            <person name="Woen H.-Y."/>
            <person name="Kwon S.-W."/>
        </authorList>
    </citation>
    <scope>NUCLEOTIDE SEQUENCE [LARGE SCALE GENOMIC DNA]</scope>
    <source>
        <strain evidence="9 10">H21R-40</strain>
    </source>
</reference>
<evidence type="ECO:0000259" key="8">
    <source>
        <dbReference type="Pfam" id="PF21982"/>
    </source>
</evidence>
<dbReference type="Pfam" id="PF21982">
    <property type="entry name" value="RecX_HTH1"/>
    <property type="match status" value="1"/>
</dbReference>
<feature type="compositionally biased region" description="Pro residues" evidence="6">
    <location>
        <begin position="1"/>
        <end position="11"/>
    </location>
</feature>
<feature type="region of interest" description="Disordered" evidence="6">
    <location>
        <begin position="36"/>
        <end position="107"/>
    </location>
</feature>
<comment type="function">
    <text evidence="5">Modulates RecA activity.</text>
</comment>
<dbReference type="HAMAP" id="MF_01114">
    <property type="entry name" value="RecX"/>
    <property type="match status" value="1"/>
</dbReference>
<keyword evidence="4 5" id="KW-0963">Cytoplasm</keyword>
<sequence>MAVRFLPPPEAPRPERAAERGDLAEVIELRSRLAQRSWLPASEGPEPGGAASGAPARGAPELGGAEPDVDPGEVPGAEPGELPSIARAPVAIDEPATEAPSERAGCAEDGVRILARRARSSGELREELLRLEHDAGEVETVIDEFIASHYLDDSGLARAVTEKLRSSKRASRSQIRVKLRGRKLPDAVIEEALGALDVDEEFALLRETAVDRARKLGGLDRQTAERRLLGFLARRGWSGEPAARAAREALDGAGRPSGGVRFS</sequence>
<name>A0ABY4FPL9_9MICO</name>
<proteinExistence type="inferred from homology"/>
<dbReference type="Pfam" id="PF21981">
    <property type="entry name" value="RecX_HTH3"/>
    <property type="match status" value="1"/>
</dbReference>
<evidence type="ECO:0000313" key="10">
    <source>
        <dbReference type="Proteomes" id="UP000831786"/>
    </source>
</evidence>
<accession>A0ABY4FPL9</accession>
<gene>
    <name evidence="5" type="primary">recX</name>
    <name evidence="9" type="ORF">MUN78_05155</name>
</gene>
<dbReference type="Proteomes" id="UP000831786">
    <property type="component" value="Chromosome"/>
</dbReference>
<organism evidence="9 10">
    <name type="scientific">Leucobacter allii</name>
    <dbReference type="NCBI Taxonomy" id="2932247"/>
    <lineage>
        <taxon>Bacteria</taxon>
        <taxon>Bacillati</taxon>
        <taxon>Actinomycetota</taxon>
        <taxon>Actinomycetes</taxon>
        <taxon>Micrococcales</taxon>
        <taxon>Microbacteriaceae</taxon>
        <taxon>Leucobacter</taxon>
    </lineage>
</organism>
<evidence type="ECO:0000313" key="9">
    <source>
        <dbReference type="EMBL" id="UOQ58233.1"/>
    </source>
</evidence>
<dbReference type="InterPro" id="IPR053926">
    <property type="entry name" value="RecX_HTH_1st"/>
</dbReference>
<comment type="similarity">
    <text evidence="2 5">Belongs to the RecX family.</text>
</comment>
<dbReference type="Gene3D" id="1.10.10.10">
    <property type="entry name" value="Winged helix-like DNA-binding domain superfamily/Winged helix DNA-binding domain"/>
    <property type="match status" value="1"/>
</dbReference>
<comment type="subcellular location">
    <subcellularLocation>
        <location evidence="1 5">Cytoplasm</location>
    </subcellularLocation>
</comment>
<evidence type="ECO:0000256" key="2">
    <source>
        <dbReference type="ARBA" id="ARBA00009695"/>
    </source>
</evidence>
<evidence type="ECO:0000256" key="3">
    <source>
        <dbReference type="ARBA" id="ARBA00018111"/>
    </source>
</evidence>
<evidence type="ECO:0000256" key="6">
    <source>
        <dbReference type="SAM" id="MobiDB-lite"/>
    </source>
</evidence>
<dbReference type="RefSeq" id="WP_244729252.1">
    <property type="nucleotide sequence ID" value="NZ_CP095045.1"/>
</dbReference>
<evidence type="ECO:0000256" key="1">
    <source>
        <dbReference type="ARBA" id="ARBA00004496"/>
    </source>
</evidence>
<dbReference type="InterPro" id="IPR053925">
    <property type="entry name" value="RecX_HTH_3rd"/>
</dbReference>
<dbReference type="InterPro" id="IPR003783">
    <property type="entry name" value="Regulatory_RecX"/>
</dbReference>
<evidence type="ECO:0000259" key="7">
    <source>
        <dbReference type="Pfam" id="PF21981"/>
    </source>
</evidence>
<dbReference type="PANTHER" id="PTHR33602">
    <property type="entry name" value="REGULATORY PROTEIN RECX FAMILY PROTEIN"/>
    <property type="match status" value="1"/>
</dbReference>
<feature type="compositionally biased region" description="Basic and acidic residues" evidence="6">
    <location>
        <begin position="12"/>
        <end position="22"/>
    </location>
</feature>
<dbReference type="EMBL" id="CP095045">
    <property type="protein sequence ID" value="UOQ58233.1"/>
    <property type="molecule type" value="Genomic_DNA"/>
</dbReference>
<feature type="domain" description="RecX first three-helical" evidence="8">
    <location>
        <begin position="110"/>
        <end position="144"/>
    </location>
</feature>
<dbReference type="PANTHER" id="PTHR33602:SF1">
    <property type="entry name" value="REGULATORY PROTEIN RECX FAMILY PROTEIN"/>
    <property type="match status" value="1"/>
</dbReference>
<keyword evidence="10" id="KW-1185">Reference proteome</keyword>
<evidence type="ECO:0000256" key="4">
    <source>
        <dbReference type="ARBA" id="ARBA00022490"/>
    </source>
</evidence>
<protein>
    <recommendedName>
        <fullName evidence="3 5">Regulatory protein RecX</fullName>
    </recommendedName>
</protein>
<feature type="domain" description="RecX third three-helical" evidence="7">
    <location>
        <begin position="199"/>
        <end position="240"/>
    </location>
</feature>
<feature type="region of interest" description="Disordered" evidence="6">
    <location>
        <begin position="1"/>
        <end position="22"/>
    </location>
</feature>
<dbReference type="InterPro" id="IPR036388">
    <property type="entry name" value="WH-like_DNA-bd_sf"/>
</dbReference>
<evidence type="ECO:0000256" key="5">
    <source>
        <dbReference type="HAMAP-Rule" id="MF_01114"/>
    </source>
</evidence>